<dbReference type="RefSeq" id="XP_763002.1">
    <property type="nucleotide sequence ID" value="XM_757909.1"/>
</dbReference>
<dbReference type="GeneID" id="3499814"/>
<reference evidence="1 2" key="1">
    <citation type="journal article" date="2005" name="Science">
        <title>Genome sequence of Theileria parva, a bovine pathogen that transforms lymphocytes.</title>
        <authorList>
            <person name="Gardner M.J."/>
            <person name="Bishop R."/>
            <person name="Shah T."/>
            <person name="de Villiers E.P."/>
            <person name="Carlton J.M."/>
            <person name="Hall N."/>
            <person name="Ren Q."/>
            <person name="Paulsen I.T."/>
            <person name="Pain A."/>
            <person name="Berriman M."/>
            <person name="Wilson R.J.M."/>
            <person name="Sato S."/>
            <person name="Ralph S.A."/>
            <person name="Mann D.J."/>
            <person name="Xiong Z."/>
            <person name="Shallom S.J."/>
            <person name="Weidman J."/>
            <person name="Jiang L."/>
            <person name="Lynn J."/>
            <person name="Weaver B."/>
            <person name="Shoaibi A."/>
            <person name="Domingo A.R."/>
            <person name="Wasawo D."/>
            <person name="Crabtree J."/>
            <person name="Wortman J.R."/>
            <person name="Haas B."/>
            <person name="Angiuoli S.V."/>
            <person name="Creasy T.H."/>
            <person name="Lu C."/>
            <person name="Suh B."/>
            <person name="Silva J.C."/>
            <person name="Utterback T.R."/>
            <person name="Feldblyum T.V."/>
            <person name="Pertea M."/>
            <person name="Allen J."/>
            <person name="Nierman W.C."/>
            <person name="Taracha E.L.N."/>
            <person name="Salzberg S.L."/>
            <person name="White O.R."/>
            <person name="Fitzhugh H.A."/>
            <person name="Morzaria S."/>
            <person name="Venter J.C."/>
            <person name="Fraser C.M."/>
            <person name="Nene V."/>
        </authorList>
    </citation>
    <scope>NUCLEOTIDE SEQUENCE [LARGE SCALE GENOMIC DNA]</scope>
    <source>
        <strain evidence="1 2">Muguga</strain>
    </source>
</reference>
<sequence length="341" mass="39868">MNLAILLNHRLNLSINIMNLHNLLNQIISIIYHLHSNHLNNLNNLNQLISIMKLVNLLNHSNNITNLHKHLNQNSMSIMKLVNLLNLSINIMNLLKHTNLNPLNNNIQKITIYHNYHIPLNNHSMSIMNLLLLKHHHYLKYQNNWISIIYHHSNNQNSITILINLTNLLNNHSINLEQIECDDRIIYQHTHGTPYCSLLSHSKKTNVFVMTNSDGFTLVRKTKGEWKKNDYKIPENIILFTQDFLGNEIIITGDQYSIHFTSLGSFKYVLLPGVKCCKIVVDGLMVWEKTDDDVGFPTIIYLSEQLTVTIKFEKYSKTFRKRPKYYKLLHIKKTSGKDRYS</sequence>
<dbReference type="KEGG" id="tpv:TP03_0877"/>
<proteinExistence type="predicted"/>
<dbReference type="AlphaFoldDB" id="Q4MYG3"/>
<evidence type="ECO:0000313" key="2">
    <source>
        <dbReference type="Proteomes" id="UP000001949"/>
    </source>
</evidence>
<comment type="caution">
    <text evidence="1">The sequence shown here is derived from an EMBL/GenBank/DDBJ whole genome shotgun (WGS) entry which is preliminary data.</text>
</comment>
<dbReference type="VEuPathDB" id="PiroplasmaDB:TpMuguga_03g00877"/>
<dbReference type="EMBL" id="AAGK01000006">
    <property type="protein sequence ID" value="EAN30719.1"/>
    <property type="molecule type" value="Genomic_DNA"/>
</dbReference>
<accession>Q4MYG3</accession>
<name>Q4MYG3_THEPA</name>
<gene>
    <name evidence="1" type="ordered locus">TP03_0877</name>
</gene>
<dbReference type="InParanoid" id="Q4MYG3"/>
<keyword evidence="2" id="KW-1185">Reference proteome</keyword>
<dbReference type="Proteomes" id="UP000001949">
    <property type="component" value="Unassembled WGS sequence"/>
</dbReference>
<dbReference type="eggNOG" id="ENOG502QU2K">
    <property type="taxonomic scope" value="Eukaryota"/>
</dbReference>
<protein>
    <submittedName>
        <fullName evidence="1">Uncharacterized protein</fullName>
    </submittedName>
</protein>
<organism evidence="1 2">
    <name type="scientific">Theileria parva</name>
    <name type="common">East coast fever infection agent</name>
    <dbReference type="NCBI Taxonomy" id="5875"/>
    <lineage>
        <taxon>Eukaryota</taxon>
        <taxon>Sar</taxon>
        <taxon>Alveolata</taxon>
        <taxon>Apicomplexa</taxon>
        <taxon>Aconoidasida</taxon>
        <taxon>Piroplasmida</taxon>
        <taxon>Theileriidae</taxon>
        <taxon>Theileria</taxon>
    </lineage>
</organism>
<evidence type="ECO:0000313" key="1">
    <source>
        <dbReference type="EMBL" id="EAN30719.1"/>
    </source>
</evidence>